<name>A0A2T5KBG0_9RHOB</name>
<evidence type="ECO:0000313" key="3">
    <source>
        <dbReference type="EMBL" id="PTR19753.1"/>
    </source>
</evidence>
<keyword evidence="1" id="KW-0472">Membrane</keyword>
<evidence type="ECO:0000256" key="1">
    <source>
        <dbReference type="SAM" id="Phobius"/>
    </source>
</evidence>
<dbReference type="Proteomes" id="UP000244060">
    <property type="component" value="Unassembled WGS sequence"/>
</dbReference>
<dbReference type="OrthoDB" id="9804804at2"/>
<dbReference type="Pfam" id="PF11127">
    <property type="entry name" value="YgaP-like_TM"/>
    <property type="match status" value="1"/>
</dbReference>
<protein>
    <recommendedName>
        <fullName evidence="2">Inner membrane protein YgaP-like transmembrane domain-containing protein</fullName>
    </recommendedName>
</protein>
<comment type="caution">
    <text evidence="3">The sequence shown here is derived from an EMBL/GenBank/DDBJ whole genome shotgun (WGS) entry which is preliminary data.</text>
</comment>
<dbReference type="RefSeq" id="WP_108220574.1">
    <property type="nucleotide sequence ID" value="NZ_CP090021.1"/>
</dbReference>
<feature type="transmembrane region" description="Helical" evidence="1">
    <location>
        <begin position="35"/>
        <end position="58"/>
    </location>
</feature>
<dbReference type="InterPro" id="IPR021309">
    <property type="entry name" value="YgaP-like_TM"/>
</dbReference>
<keyword evidence="4" id="KW-1185">Reference proteome</keyword>
<sequence length="67" mass="7243">MFKTNVGGIDRVLRILVGLALLAAFFLLPEAGYRMFLLIGIVPLLTGLFSTCPLYSILGINTCPARS</sequence>
<feature type="transmembrane region" description="Helical" evidence="1">
    <location>
        <begin position="12"/>
        <end position="29"/>
    </location>
</feature>
<keyword evidence="1" id="KW-1133">Transmembrane helix</keyword>
<keyword evidence="1" id="KW-0812">Transmembrane</keyword>
<gene>
    <name evidence="3" type="ORF">C8J28_104240</name>
</gene>
<reference evidence="3 4" key="1">
    <citation type="submission" date="2018-04" db="EMBL/GenBank/DDBJ databases">
        <title>Genomic Encyclopedia of Type Strains, Phase III (KMG-III): the genomes of soil and plant-associated and newly described type strains.</title>
        <authorList>
            <person name="Whitman W."/>
        </authorList>
    </citation>
    <scope>NUCLEOTIDE SEQUENCE [LARGE SCALE GENOMIC DNA]</scope>
    <source>
        <strain evidence="3 4">KA25</strain>
    </source>
</reference>
<feature type="domain" description="Inner membrane protein YgaP-like transmembrane" evidence="2">
    <location>
        <begin position="3"/>
        <end position="65"/>
    </location>
</feature>
<accession>A0A2T5KBG0</accession>
<evidence type="ECO:0000259" key="2">
    <source>
        <dbReference type="Pfam" id="PF11127"/>
    </source>
</evidence>
<dbReference type="EMBL" id="QAOT01000004">
    <property type="protein sequence ID" value="PTR19753.1"/>
    <property type="molecule type" value="Genomic_DNA"/>
</dbReference>
<proteinExistence type="predicted"/>
<evidence type="ECO:0000313" key="4">
    <source>
        <dbReference type="Proteomes" id="UP000244060"/>
    </source>
</evidence>
<dbReference type="AlphaFoldDB" id="A0A2T5KBG0"/>
<organism evidence="3 4">
    <name type="scientific">Cereibacter azotoformans</name>
    <dbReference type="NCBI Taxonomy" id="43057"/>
    <lineage>
        <taxon>Bacteria</taxon>
        <taxon>Pseudomonadati</taxon>
        <taxon>Pseudomonadota</taxon>
        <taxon>Alphaproteobacteria</taxon>
        <taxon>Rhodobacterales</taxon>
        <taxon>Paracoccaceae</taxon>
        <taxon>Cereibacter</taxon>
    </lineage>
</organism>